<accession>V6SDH7</accession>
<reference evidence="2" key="1">
    <citation type="submission" date="2013-09" db="EMBL/GenBank/DDBJ databases">
        <authorList>
            <person name="Zeng Z."/>
            <person name="Chen C."/>
        </authorList>
    </citation>
    <scope>NUCLEOTIDE SEQUENCE [LARGE SCALE GENOMIC DNA]</scope>
    <source>
        <strain evidence="2">DK69</strain>
    </source>
</reference>
<reference evidence="1 2" key="2">
    <citation type="journal article" date="2015" name="Stand. Genomic Sci.">
        <title>High quality draft genomic sequence of Flavobacterium enshiense DK69(T) and comparison among Flavobacterium genomes.</title>
        <authorList>
            <person name="Zeng Z."/>
            <person name="Chen C."/>
            <person name="Du H."/>
            <person name="Wang G."/>
            <person name="Li M."/>
        </authorList>
    </citation>
    <scope>NUCLEOTIDE SEQUENCE [LARGE SCALE GENOMIC DNA]</scope>
    <source>
        <strain evidence="1 2">DK69</strain>
    </source>
</reference>
<dbReference type="OrthoDB" id="1147123at2"/>
<dbReference type="PATRIC" id="fig|1107311.3.peg.264"/>
<name>V6SDH7_9FLAO</name>
<dbReference type="AlphaFoldDB" id="V6SDH7"/>
<dbReference type="Proteomes" id="UP000030149">
    <property type="component" value="Unassembled WGS sequence"/>
</dbReference>
<evidence type="ECO:0000313" key="2">
    <source>
        <dbReference type="Proteomes" id="UP000030149"/>
    </source>
</evidence>
<dbReference type="RefSeq" id="WP_023572324.1">
    <property type="nucleotide sequence ID" value="NZ_AVCS01000004.1"/>
</dbReference>
<sequence>MQKIIFLLAVISFNTVSSQKITSGKKIKSTREKLLFLNDSIQNYKLFSIDGDYGHSGFTGSEATIDRFYQHWYNESFVHYINNKRDFDDEGKLIHEIWFDKADDFEREYDYKYNESDSLSQIIEKRDKEGKSINYTNITYNFLEKKQSTLTFWNDYPNDFQLELYSYDDKDRLKTIEFLSEEGRSKINYYNYNSKDKIRESIIHQPLAFKDLDGRSYTQVRDSLGTFFVLYKNVYDESGRLIERHDFCAPEYKKGSYLTYKTFFKYDDFDNLLEEKRIPSFSKMTFLSTYRYDKKNRKIFESDATIGHDSGWDFEKQFFYKGNNLVKIIIKNKKQKPVIVDLGYKYDKYGNWIEQTKSINGKKLFVWKREIVYYQY</sequence>
<keyword evidence="2" id="KW-1185">Reference proteome</keyword>
<evidence type="ECO:0000313" key="1">
    <source>
        <dbReference type="EMBL" id="KGO96824.1"/>
    </source>
</evidence>
<dbReference type="Gene3D" id="2.180.10.10">
    <property type="entry name" value="RHS repeat-associated core"/>
    <property type="match status" value="1"/>
</dbReference>
<dbReference type="eggNOG" id="COG3209">
    <property type="taxonomic scope" value="Bacteria"/>
</dbReference>
<organism evidence="1 2">
    <name type="scientific">Flavobacterium enshiense DK69</name>
    <dbReference type="NCBI Taxonomy" id="1107311"/>
    <lineage>
        <taxon>Bacteria</taxon>
        <taxon>Pseudomonadati</taxon>
        <taxon>Bacteroidota</taxon>
        <taxon>Flavobacteriia</taxon>
        <taxon>Flavobacteriales</taxon>
        <taxon>Flavobacteriaceae</taxon>
        <taxon>Flavobacterium</taxon>
    </lineage>
</organism>
<comment type="caution">
    <text evidence="1">The sequence shown here is derived from an EMBL/GenBank/DDBJ whole genome shotgun (WGS) entry which is preliminary data.</text>
</comment>
<proteinExistence type="predicted"/>
<protein>
    <submittedName>
        <fullName evidence="1">Uncharacterized protein</fullName>
    </submittedName>
</protein>
<gene>
    <name evidence="1" type="ORF">Q767_03720</name>
</gene>
<dbReference type="EMBL" id="JRLZ01000003">
    <property type="protein sequence ID" value="KGO96824.1"/>
    <property type="molecule type" value="Genomic_DNA"/>
</dbReference>
<dbReference type="STRING" id="1107311.Q767_03720"/>